<organism evidence="9 10">
    <name type="scientific">Lactococcus lactis subsp. lactis</name>
    <name type="common">Streptococcus lactis</name>
    <dbReference type="NCBI Taxonomy" id="1360"/>
    <lineage>
        <taxon>Bacteria</taxon>
        <taxon>Bacillati</taxon>
        <taxon>Bacillota</taxon>
        <taxon>Bacilli</taxon>
        <taxon>Lactobacillales</taxon>
        <taxon>Streptococcaceae</taxon>
        <taxon>Lactococcus</taxon>
    </lineage>
</organism>
<evidence type="ECO:0000256" key="2">
    <source>
        <dbReference type="ARBA" id="ARBA00022525"/>
    </source>
</evidence>
<keyword evidence="4" id="KW-0572">Peptidoglycan-anchor</keyword>
<name>A0A0V8ERZ1_LACLL</name>
<dbReference type="PROSITE" id="PS50847">
    <property type="entry name" value="GRAM_POS_ANCHORING"/>
    <property type="match status" value="1"/>
</dbReference>
<keyword evidence="6" id="KW-0812">Transmembrane</keyword>
<keyword evidence="3 7" id="KW-0732">Signal</keyword>
<feature type="region of interest" description="Disordered" evidence="5">
    <location>
        <begin position="158"/>
        <end position="204"/>
    </location>
</feature>
<evidence type="ECO:0000256" key="7">
    <source>
        <dbReference type="SAM" id="SignalP"/>
    </source>
</evidence>
<keyword evidence="1" id="KW-0134">Cell wall</keyword>
<proteinExistence type="predicted"/>
<evidence type="ECO:0000313" key="10">
    <source>
        <dbReference type="Proteomes" id="UP000052991"/>
    </source>
</evidence>
<protein>
    <submittedName>
        <fullName evidence="9">Proline-rich protein</fullName>
    </submittedName>
</protein>
<evidence type="ECO:0000313" key="9">
    <source>
        <dbReference type="EMBL" id="KSU28557.1"/>
    </source>
</evidence>
<feature type="transmembrane region" description="Helical" evidence="6">
    <location>
        <begin position="239"/>
        <end position="257"/>
    </location>
</feature>
<feature type="signal peptide" evidence="7">
    <location>
        <begin position="1"/>
        <end position="28"/>
    </location>
</feature>
<dbReference type="PATRIC" id="fig|1360.116.peg.959"/>
<dbReference type="RefSeq" id="WP_058212569.1">
    <property type="nucleotide sequence ID" value="NZ_JABRBQ010000001.1"/>
</dbReference>
<dbReference type="Proteomes" id="UP000052991">
    <property type="component" value="Unassembled WGS sequence"/>
</dbReference>
<evidence type="ECO:0000256" key="5">
    <source>
        <dbReference type="SAM" id="MobiDB-lite"/>
    </source>
</evidence>
<feature type="chain" id="PRO_5006891720" evidence="7">
    <location>
        <begin position="29"/>
        <end position="260"/>
    </location>
</feature>
<reference evidence="10" key="1">
    <citation type="submission" date="2015-10" db="EMBL/GenBank/DDBJ databases">
        <title>Draft Genome Sequences of 11 Lactococcus lactis subspecies cremoris strains.</title>
        <authorList>
            <person name="Wels M."/>
            <person name="Backus L."/>
            <person name="Boekhorst J."/>
            <person name="Dijkstra A."/>
            <person name="Beerthuizen M."/>
            <person name="Kelly W."/>
            <person name="Siezen R."/>
            <person name="Bachmann H."/>
            <person name="Van Hijum S."/>
        </authorList>
    </citation>
    <scope>NUCLEOTIDE SEQUENCE [LARGE SCALE GENOMIC DNA]</scope>
    <source>
        <strain evidence="10">N42</strain>
    </source>
</reference>
<dbReference type="EMBL" id="LKLW01000044">
    <property type="protein sequence ID" value="KSU28557.1"/>
    <property type="molecule type" value="Genomic_DNA"/>
</dbReference>
<dbReference type="InterPro" id="IPR019931">
    <property type="entry name" value="LPXTG_anchor"/>
</dbReference>
<feature type="domain" description="Gram-positive cocci surface proteins LPxTG" evidence="8">
    <location>
        <begin position="228"/>
        <end position="260"/>
    </location>
</feature>
<keyword evidence="6" id="KW-1133">Transmembrane helix</keyword>
<keyword evidence="2" id="KW-0964">Secreted</keyword>
<accession>A0A0V8ERZ1</accession>
<evidence type="ECO:0000259" key="8">
    <source>
        <dbReference type="PROSITE" id="PS50847"/>
    </source>
</evidence>
<gene>
    <name evidence="9" type="ORF">N42_0614</name>
</gene>
<sequence length="260" mass="28055">MKISIVALSTCTLLTCILFTTLPSPSMADQLDTPSSDISAKAEQEWYGISTIEFFNMGLDSGIVEVTQGDIITGRATFGYYGGDSLTTQDIIVNSNLDYVVISNITIDNNSHTGTFDIMIDTSNISSGSQTFQLNVTDALPENDRHVTPYSITNIIQINEAPKPDPNPDPTPDPDPDPNPEPNPNPEPTPNPEPAPSINKNTLNISKDSIVLDNKITKASEEGNIKTLPETGVNSNTDLSFVLIGIIIISSAVTILYKNR</sequence>
<dbReference type="AlphaFoldDB" id="A0A0V8ERZ1"/>
<feature type="compositionally biased region" description="Pro residues" evidence="5">
    <location>
        <begin position="179"/>
        <end position="195"/>
    </location>
</feature>
<comment type="caution">
    <text evidence="9">The sequence shown here is derived from an EMBL/GenBank/DDBJ whole genome shotgun (WGS) entry which is preliminary data.</text>
</comment>
<evidence type="ECO:0000256" key="4">
    <source>
        <dbReference type="ARBA" id="ARBA00023088"/>
    </source>
</evidence>
<evidence type="ECO:0000256" key="1">
    <source>
        <dbReference type="ARBA" id="ARBA00022512"/>
    </source>
</evidence>
<evidence type="ECO:0000256" key="6">
    <source>
        <dbReference type="SAM" id="Phobius"/>
    </source>
</evidence>
<evidence type="ECO:0000256" key="3">
    <source>
        <dbReference type="ARBA" id="ARBA00022729"/>
    </source>
</evidence>
<keyword evidence="6" id="KW-0472">Membrane</keyword>